<proteinExistence type="predicted"/>
<reference evidence="1 2" key="1">
    <citation type="submission" date="2016-02" db="EMBL/GenBank/DDBJ databases">
        <title>Genome sequence of Moorella mulderi DSM 14980.</title>
        <authorList>
            <person name="Poehlein A."/>
            <person name="Daniel R."/>
        </authorList>
    </citation>
    <scope>NUCLEOTIDE SEQUENCE [LARGE SCALE GENOMIC DNA]</scope>
    <source>
        <strain evidence="1 2">DSM 14980</strain>
    </source>
</reference>
<keyword evidence="2" id="KW-1185">Reference proteome</keyword>
<name>A0A151AVS6_9FIRM</name>
<organism evidence="1 2">
    <name type="scientific">Moorella mulderi DSM 14980</name>
    <dbReference type="NCBI Taxonomy" id="1122241"/>
    <lineage>
        <taxon>Bacteria</taxon>
        <taxon>Bacillati</taxon>
        <taxon>Bacillota</taxon>
        <taxon>Clostridia</taxon>
        <taxon>Neomoorellales</taxon>
        <taxon>Neomoorellaceae</taxon>
        <taxon>Neomoorella</taxon>
    </lineage>
</organism>
<sequence>MNTFEIDDVLEEMALEGRRHFAPHYVCQRLGISEIKGVTNYLLSLVGSKLIPSFEVECPNGDIDFAVNDPRLISKETRICHICGEEYEPDPERTWLAFDFTERYLLHVKKKKALRGKRNSVAALNSFVLS</sequence>
<comment type="caution">
    <text evidence="1">The sequence shown here is derived from an EMBL/GenBank/DDBJ whole genome shotgun (WGS) entry which is preliminary data.</text>
</comment>
<dbReference type="OrthoDB" id="2679180at2"/>
<accession>A0A151AVS6</accession>
<dbReference type="PATRIC" id="fig|1122241.3.peg.2275"/>
<gene>
    <name evidence="1" type="ORF">MOMUL_21350</name>
</gene>
<dbReference type="Proteomes" id="UP000075670">
    <property type="component" value="Unassembled WGS sequence"/>
</dbReference>
<protein>
    <submittedName>
        <fullName evidence="1">Uncharacterized protein</fullName>
    </submittedName>
</protein>
<evidence type="ECO:0000313" key="2">
    <source>
        <dbReference type="Proteomes" id="UP000075670"/>
    </source>
</evidence>
<dbReference type="AlphaFoldDB" id="A0A151AVS6"/>
<dbReference type="EMBL" id="LTBC01000008">
    <property type="protein sequence ID" value="KYH31769.1"/>
    <property type="molecule type" value="Genomic_DNA"/>
</dbReference>
<evidence type="ECO:0000313" key="1">
    <source>
        <dbReference type="EMBL" id="KYH31769.1"/>
    </source>
</evidence>
<dbReference type="RefSeq" id="WP_062284727.1">
    <property type="nucleotide sequence ID" value="NZ_LTBC01000008.1"/>
</dbReference>